<dbReference type="Proteomes" id="UP000523007">
    <property type="component" value="Unassembled WGS sequence"/>
</dbReference>
<organism evidence="2 3">
    <name type="scientific">Lipingzhangella halophila</name>
    <dbReference type="NCBI Taxonomy" id="1783352"/>
    <lineage>
        <taxon>Bacteria</taxon>
        <taxon>Bacillati</taxon>
        <taxon>Actinomycetota</taxon>
        <taxon>Actinomycetes</taxon>
        <taxon>Streptosporangiales</taxon>
        <taxon>Nocardiopsidaceae</taxon>
        <taxon>Lipingzhangella</taxon>
    </lineage>
</organism>
<feature type="region of interest" description="Disordered" evidence="1">
    <location>
        <begin position="1"/>
        <end position="28"/>
    </location>
</feature>
<sequence length="44" mass="4895">MSGPNSHIPVHRLPARARPVCRPEPGGRHFDRIAAIRDTHKEAS</sequence>
<evidence type="ECO:0000313" key="3">
    <source>
        <dbReference type="Proteomes" id="UP000523007"/>
    </source>
</evidence>
<dbReference type="RefSeq" id="WP_281384102.1">
    <property type="nucleotide sequence ID" value="NZ_JACHJT010000001.1"/>
</dbReference>
<evidence type="ECO:0000256" key="1">
    <source>
        <dbReference type="SAM" id="MobiDB-lite"/>
    </source>
</evidence>
<dbReference type="EMBL" id="JACHJT010000001">
    <property type="protein sequence ID" value="MBB4933023.1"/>
    <property type="molecule type" value="Genomic_DNA"/>
</dbReference>
<keyword evidence="3" id="KW-1185">Reference proteome</keyword>
<gene>
    <name evidence="2" type="ORF">F4561_003843</name>
</gene>
<proteinExistence type="predicted"/>
<name>A0A7W7RK44_9ACTN</name>
<comment type="caution">
    <text evidence="2">The sequence shown here is derived from an EMBL/GenBank/DDBJ whole genome shotgun (WGS) entry which is preliminary data.</text>
</comment>
<dbReference type="AlphaFoldDB" id="A0A7W7RK44"/>
<protein>
    <submittedName>
        <fullName evidence="2">Uncharacterized protein</fullName>
    </submittedName>
</protein>
<accession>A0A7W7RK44</accession>
<reference evidence="2 3" key="1">
    <citation type="submission" date="2020-08" db="EMBL/GenBank/DDBJ databases">
        <title>Sequencing the genomes of 1000 actinobacteria strains.</title>
        <authorList>
            <person name="Klenk H.-P."/>
        </authorList>
    </citation>
    <scope>NUCLEOTIDE SEQUENCE [LARGE SCALE GENOMIC DNA]</scope>
    <source>
        <strain evidence="2 3">DSM 102030</strain>
    </source>
</reference>
<evidence type="ECO:0000313" key="2">
    <source>
        <dbReference type="EMBL" id="MBB4933023.1"/>
    </source>
</evidence>